<name>A0A6J6F047_9ZZZZ</name>
<proteinExistence type="predicted"/>
<dbReference type="EMBL" id="CAEZTL010000152">
    <property type="protein sequence ID" value="CAB4578258.1"/>
    <property type="molecule type" value="Genomic_DNA"/>
</dbReference>
<gene>
    <name evidence="1" type="ORF">UFOPK1683_01085</name>
</gene>
<organism evidence="1">
    <name type="scientific">freshwater metagenome</name>
    <dbReference type="NCBI Taxonomy" id="449393"/>
    <lineage>
        <taxon>unclassified sequences</taxon>
        <taxon>metagenomes</taxon>
        <taxon>ecological metagenomes</taxon>
    </lineage>
</organism>
<protein>
    <submittedName>
        <fullName evidence="1">Unannotated protein</fullName>
    </submittedName>
</protein>
<dbReference type="AlphaFoldDB" id="A0A6J6F047"/>
<accession>A0A6J6F047</accession>
<sequence>MKRFWAVLVISTLFFGGYTATASAQSIDNCRISASKWNIVSLGLPLRGERLANLSTANVLVIPYQLKDEPKYSITDGDKSIFENAAKNITGFSGGKFKLNLIYNPTVELALSAVDLDEIKKNQQITWQKNFEKSTYGFTARVLKENDKAINYKGINAVVLYGSSTTSRQEIAEAFMFTRDQHQLSNVKNDIGGNWFDPVNTDEGDISNAVLLYNNFNNSVLTHELMHVVGLTDLYGSPSSPPLSLMSSGELAILPYEQFVLGWLPDSNVTCVNQSTEITQNTVQNVFTLDYSKGSHSLIIPTSINTALIIDVLKSDSRVNLLYYSLSNDKRPPIETFQDQSNGSKSVDLTNLGGISSQRISPEYILLVTNNDGSKVTFNLIPTSKINTPDSIQLIENSKQRKNEVEAALIAKVLAERQAKSDAGARAAAELKAKQEAEAKTAAELKVKQEADARATALKKTTIKCVKGKLIKTVTAVKPKCPIGYKKK</sequence>
<evidence type="ECO:0000313" key="1">
    <source>
        <dbReference type="EMBL" id="CAB4578258.1"/>
    </source>
</evidence>
<reference evidence="1" key="1">
    <citation type="submission" date="2020-05" db="EMBL/GenBank/DDBJ databases">
        <authorList>
            <person name="Chiriac C."/>
            <person name="Salcher M."/>
            <person name="Ghai R."/>
            <person name="Kavagutti S V."/>
        </authorList>
    </citation>
    <scope>NUCLEOTIDE SEQUENCE</scope>
</reference>